<reference evidence="1" key="1">
    <citation type="submission" date="2020-11" db="EMBL/GenBank/DDBJ databases">
        <authorList>
            <person name="Tran Van P."/>
        </authorList>
    </citation>
    <scope>NUCLEOTIDE SEQUENCE</scope>
</reference>
<accession>A0A7R9DDR4</accession>
<dbReference type="EMBL" id="OC322538">
    <property type="protein sequence ID" value="CAD7411938.1"/>
    <property type="molecule type" value="Genomic_DNA"/>
</dbReference>
<dbReference type="AlphaFoldDB" id="A0A7R9DDR4"/>
<proteinExistence type="predicted"/>
<gene>
    <name evidence="1" type="ORF">TCEB3V08_LOCUS11162</name>
</gene>
<sequence length="239" mass="27007">MATVQQMKEENSKSIIKDVLDKLEDSVSRRESLSLDDIFGFSEAKHLIDEKKMEIVEEPKFIPYRVFMNHIDSFHGRHISNFLSEQVYGATQPLQEVDEEEIEEEYYNEEKEEGSKVKVQKPVIKNNYEIIGSLQDPNYNLPEGIKEIVTDTSDRESFSQKLVKCGSIVYDITNDPGQISEALWALKATLQSHKALSQNNQHEPRAVAVGGKMNIGSSVTRLCPGTSSTNLTPWLSGVK</sequence>
<organism evidence="1">
    <name type="scientific">Timema cristinae</name>
    <name type="common">Walking stick</name>
    <dbReference type="NCBI Taxonomy" id="61476"/>
    <lineage>
        <taxon>Eukaryota</taxon>
        <taxon>Metazoa</taxon>
        <taxon>Ecdysozoa</taxon>
        <taxon>Arthropoda</taxon>
        <taxon>Hexapoda</taxon>
        <taxon>Insecta</taxon>
        <taxon>Pterygota</taxon>
        <taxon>Neoptera</taxon>
        <taxon>Polyneoptera</taxon>
        <taxon>Phasmatodea</taxon>
        <taxon>Timematodea</taxon>
        <taxon>Timematoidea</taxon>
        <taxon>Timematidae</taxon>
        <taxon>Timema</taxon>
    </lineage>
</organism>
<evidence type="ECO:0000313" key="1">
    <source>
        <dbReference type="EMBL" id="CAD7411938.1"/>
    </source>
</evidence>
<name>A0A7R9DDR4_TIMCR</name>
<protein>
    <submittedName>
        <fullName evidence="1">Uncharacterized protein</fullName>
    </submittedName>
</protein>